<comment type="caution">
    <text evidence="3">The sequence shown here is derived from an EMBL/GenBank/DDBJ whole genome shotgun (WGS) entry which is preliminary data.</text>
</comment>
<organism evidence="3 4">
    <name type="scientific">Pseudoxanthomonas japonensis</name>
    <dbReference type="NCBI Taxonomy" id="69284"/>
    <lineage>
        <taxon>Bacteria</taxon>
        <taxon>Pseudomonadati</taxon>
        <taxon>Pseudomonadota</taxon>
        <taxon>Gammaproteobacteria</taxon>
        <taxon>Lysobacterales</taxon>
        <taxon>Lysobacteraceae</taxon>
        <taxon>Pseudoxanthomonas</taxon>
    </lineage>
</organism>
<evidence type="ECO:0000313" key="4">
    <source>
        <dbReference type="Proteomes" id="UP000781710"/>
    </source>
</evidence>
<evidence type="ECO:0000313" key="3">
    <source>
        <dbReference type="EMBL" id="KAF1725805.1"/>
    </source>
</evidence>
<dbReference type="Pfam" id="PF10091">
    <property type="entry name" value="Glycoamylase"/>
    <property type="match status" value="1"/>
</dbReference>
<proteinExistence type="predicted"/>
<dbReference type="InterPro" id="IPR016883">
    <property type="entry name" value="UCP028431"/>
</dbReference>
<protein>
    <recommendedName>
        <fullName evidence="2">Glycoamylase-like domain-containing protein</fullName>
    </recommendedName>
</protein>
<dbReference type="Gene3D" id="1.50.10.140">
    <property type="match status" value="1"/>
</dbReference>
<dbReference type="PIRSF" id="PIRSF028431">
    <property type="entry name" value="UCP028431"/>
    <property type="match status" value="1"/>
</dbReference>
<dbReference type="InterPro" id="IPR019282">
    <property type="entry name" value="Glycoamylase-like_cons_dom"/>
</dbReference>
<keyword evidence="4" id="KW-1185">Reference proteome</keyword>
<evidence type="ECO:0000256" key="1">
    <source>
        <dbReference type="SAM" id="MobiDB-lite"/>
    </source>
</evidence>
<evidence type="ECO:0000259" key="2">
    <source>
        <dbReference type="Pfam" id="PF10091"/>
    </source>
</evidence>
<feature type="region of interest" description="Disordered" evidence="1">
    <location>
        <begin position="525"/>
        <end position="572"/>
    </location>
</feature>
<dbReference type="Proteomes" id="UP000781710">
    <property type="component" value="Unassembled WGS sequence"/>
</dbReference>
<name>A0ABQ6ZIF6_9GAMM</name>
<gene>
    <name evidence="3" type="ORF">CSC78_07370</name>
</gene>
<reference evidence="3 4" key="1">
    <citation type="submission" date="2017-10" db="EMBL/GenBank/DDBJ databases">
        <title>Whole genome sequencing of members of genus Pseudoxanthomonas.</title>
        <authorList>
            <person name="Kumar S."/>
            <person name="Bansal K."/>
            <person name="Kaur A."/>
            <person name="Patil P."/>
            <person name="Sharma S."/>
            <person name="Patil P.B."/>
        </authorList>
    </citation>
    <scope>NUCLEOTIDE SEQUENCE [LARGE SCALE GENOMIC DNA]</scope>
    <source>
        <strain evidence="3 4">DSM 17109</strain>
    </source>
</reference>
<dbReference type="EMBL" id="PDWW01000007">
    <property type="protein sequence ID" value="KAF1725805.1"/>
    <property type="molecule type" value="Genomic_DNA"/>
</dbReference>
<accession>A0ABQ6ZIF6</accession>
<feature type="compositionally biased region" description="Low complexity" evidence="1">
    <location>
        <begin position="533"/>
        <end position="553"/>
    </location>
</feature>
<feature type="domain" description="Glycoamylase-like" evidence="2">
    <location>
        <begin position="258"/>
        <end position="504"/>
    </location>
</feature>
<sequence>MRRLRAPHERRVCLVQFCNRLQQENVLNKITPAPRAYWFIGVALTLLIAGCQKAPEEKAAPVASKPAAPAVAAKPEPPVKPELPPLFRDIERRTFQFFWDTTNETNGMTPDRYPSRPFASIASIGYALTAYPIGIENGWVSRTQAVDRTLTTLKFLRDIPQGPQKEGKGGHKGFYYHFLDMNTGQRFNTWVELSSVDTSLLLMGVLFAQSYYDRDDPREREIRWIADTIYKRVDWTFLQQNKPLISMGWFPESGTIPHDWKGYNEAMMVYILAMASPTHPVGQDAWEVWTRSYSELWGVFQGQEYLTFAPHFGHQYSHVWIDFRGIQDAYMRERGMDYFENSRRATYAQRAYATENPMKWKDYGENVWGLTASDGPQQTLQEYRGEQRPFRHYSARGAGFRENFDDGTIAPTAAIASLPFAPEIVIPATEEMHRRYGDYLYSSYGFLDSFNPSFDYDIPLKTGRIVPGKGWVASDYIGIDQGPILAMIANYRNDFVWSVMKKNPYIRDGLKKAGFQGGWLDAKAGQSSSAGNATAPTAPPDLDAAAARALGTAESRANQASQPEATRPQQPE</sequence>
<feature type="compositionally biased region" description="Polar residues" evidence="1">
    <location>
        <begin position="555"/>
        <end position="572"/>
    </location>
</feature>